<dbReference type="AlphaFoldDB" id="A0A0V0QMZ5"/>
<feature type="compositionally biased region" description="Polar residues" evidence="1">
    <location>
        <begin position="55"/>
        <end position="67"/>
    </location>
</feature>
<dbReference type="InterPro" id="IPR018488">
    <property type="entry name" value="cNMP-bd_CS"/>
</dbReference>
<accession>A0A0V0QMZ5</accession>
<dbReference type="PROSITE" id="PS00889">
    <property type="entry name" value="CNMP_BINDING_2"/>
    <property type="match status" value="1"/>
</dbReference>
<dbReference type="PROSITE" id="PS50042">
    <property type="entry name" value="CNMP_BINDING_3"/>
    <property type="match status" value="2"/>
</dbReference>
<dbReference type="SUPFAM" id="SSF51206">
    <property type="entry name" value="cAMP-binding domain-like"/>
    <property type="match status" value="1"/>
</dbReference>
<feature type="compositionally biased region" description="Low complexity" evidence="1">
    <location>
        <begin position="42"/>
        <end position="54"/>
    </location>
</feature>
<name>A0A0V0QMZ5_PSEPJ</name>
<evidence type="ECO:0000256" key="1">
    <source>
        <dbReference type="SAM" id="MobiDB-lite"/>
    </source>
</evidence>
<reference evidence="3 4" key="1">
    <citation type="journal article" date="2015" name="Sci. Rep.">
        <title>Genome of the facultative scuticociliatosis pathogen Pseudocohnilembus persalinus provides insight into its virulence through horizontal gene transfer.</title>
        <authorList>
            <person name="Xiong J."/>
            <person name="Wang G."/>
            <person name="Cheng J."/>
            <person name="Tian M."/>
            <person name="Pan X."/>
            <person name="Warren A."/>
            <person name="Jiang C."/>
            <person name="Yuan D."/>
            <person name="Miao W."/>
        </authorList>
    </citation>
    <scope>NUCLEOTIDE SEQUENCE [LARGE SCALE GENOMIC DNA]</scope>
    <source>
        <strain evidence="3">36N120E</strain>
    </source>
</reference>
<comment type="caution">
    <text evidence="3">The sequence shown here is derived from an EMBL/GenBank/DDBJ whole genome shotgun (WGS) entry which is preliminary data.</text>
</comment>
<proteinExistence type="predicted"/>
<dbReference type="InterPro" id="IPR000595">
    <property type="entry name" value="cNMP-bd_dom"/>
</dbReference>
<dbReference type="InterPro" id="IPR014710">
    <property type="entry name" value="RmlC-like_jellyroll"/>
</dbReference>
<feature type="region of interest" description="Disordered" evidence="1">
    <location>
        <begin position="21"/>
        <end position="67"/>
    </location>
</feature>
<feature type="domain" description="Cyclic nucleotide-binding" evidence="2">
    <location>
        <begin position="1"/>
        <end position="18"/>
    </location>
</feature>
<dbReference type="EMBL" id="LDAU01000131">
    <property type="protein sequence ID" value="KRX03527.1"/>
    <property type="molecule type" value="Genomic_DNA"/>
</dbReference>
<keyword evidence="4" id="KW-1185">Reference proteome</keyword>
<organism evidence="3 4">
    <name type="scientific">Pseudocohnilembus persalinus</name>
    <name type="common">Ciliate</name>
    <dbReference type="NCBI Taxonomy" id="266149"/>
    <lineage>
        <taxon>Eukaryota</taxon>
        <taxon>Sar</taxon>
        <taxon>Alveolata</taxon>
        <taxon>Ciliophora</taxon>
        <taxon>Intramacronucleata</taxon>
        <taxon>Oligohymenophorea</taxon>
        <taxon>Scuticociliatia</taxon>
        <taxon>Philasterida</taxon>
        <taxon>Pseudocohnilembidae</taxon>
        <taxon>Pseudocohnilembus</taxon>
    </lineage>
</organism>
<dbReference type="PANTHER" id="PTHR23011:SF28">
    <property type="entry name" value="CYCLIC NUCLEOTIDE-BINDING DOMAIN CONTAINING PROTEIN"/>
    <property type="match status" value="1"/>
</dbReference>
<dbReference type="Gene3D" id="2.60.120.10">
    <property type="entry name" value="Jelly Rolls"/>
    <property type="match status" value="1"/>
</dbReference>
<dbReference type="InterPro" id="IPR018490">
    <property type="entry name" value="cNMP-bd_dom_sf"/>
</dbReference>
<gene>
    <name evidence="3" type="ORF">PPERSA_02906</name>
</gene>
<dbReference type="Proteomes" id="UP000054937">
    <property type="component" value="Unassembled WGS sequence"/>
</dbReference>
<dbReference type="PRINTS" id="PR00103">
    <property type="entry name" value="CAMPKINASE"/>
</dbReference>
<feature type="compositionally biased region" description="Basic and acidic residues" evidence="1">
    <location>
        <begin position="25"/>
        <end position="41"/>
    </location>
</feature>
<dbReference type="InParanoid" id="A0A0V0QMZ5"/>
<feature type="domain" description="Cyclic nucleotide-binding" evidence="2">
    <location>
        <begin position="80"/>
        <end position="101"/>
    </location>
</feature>
<protein>
    <submittedName>
        <fullName evidence="3">Cyclic nucleotide-binding protein</fullName>
    </submittedName>
</protein>
<evidence type="ECO:0000313" key="3">
    <source>
        <dbReference type="EMBL" id="KRX03527.1"/>
    </source>
</evidence>
<dbReference type="OrthoDB" id="21144at2759"/>
<evidence type="ECO:0000313" key="4">
    <source>
        <dbReference type="Proteomes" id="UP000054937"/>
    </source>
</evidence>
<dbReference type="PANTHER" id="PTHR23011">
    <property type="entry name" value="CYCLIC NUCLEOTIDE-BINDING DOMAIN CONTAINING PROTEIN"/>
    <property type="match status" value="1"/>
</dbReference>
<sequence length="121" mass="13884">MGNKFYIILKGRVSIYVRPAKNKNKPKEISENQTDVQEKNKNNQNKNFNNQEQQHIQQILKSSTQQNDQGSQQLFKFIELLQGASFGELALISEKPRAASILCEEDYTQSGGYSKVFLRQS</sequence>
<evidence type="ECO:0000259" key="2">
    <source>
        <dbReference type="PROSITE" id="PS50042"/>
    </source>
</evidence>